<dbReference type="Pfam" id="PF03881">
    <property type="entry name" value="Fructosamin_kin"/>
    <property type="match status" value="1"/>
</dbReference>
<dbReference type="EMBL" id="BSND01000005">
    <property type="protein sequence ID" value="GLP99634.1"/>
    <property type="molecule type" value="Genomic_DNA"/>
</dbReference>
<evidence type="ECO:0000313" key="4">
    <source>
        <dbReference type="Proteomes" id="UP001161423"/>
    </source>
</evidence>
<comment type="similarity">
    <text evidence="1 2">Belongs to the fructosamine kinase family.</text>
</comment>
<dbReference type="RefSeq" id="WP_007146370.1">
    <property type="nucleotide sequence ID" value="NZ_BSND01000005.1"/>
</dbReference>
<dbReference type="InterPro" id="IPR016477">
    <property type="entry name" value="Fructo-/Ketosamine-3-kinase"/>
</dbReference>
<accession>A0ABQ5TVN4</accession>
<dbReference type="InterPro" id="IPR011009">
    <property type="entry name" value="Kinase-like_dom_sf"/>
</dbReference>
<organism evidence="3 4">
    <name type="scientific">Methylophaga thalassica</name>
    <dbReference type="NCBI Taxonomy" id="40223"/>
    <lineage>
        <taxon>Bacteria</taxon>
        <taxon>Pseudomonadati</taxon>
        <taxon>Pseudomonadota</taxon>
        <taxon>Gammaproteobacteria</taxon>
        <taxon>Thiotrichales</taxon>
        <taxon>Piscirickettsiaceae</taxon>
        <taxon>Methylophaga</taxon>
    </lineage>
</organism>
<keyword evidence="2 3" id="KW-0418">Kinase</keyword>
<dbReference type="Gene3D" id="3.90.1200.10">
    <property type="match status" value="1"/>
</dbReference>
<comment type="caution">
    <text evidence="3">The sequence shown here is derived from an EMBL/GenBank/DDBJ whole genome shotgun (WGS) entry which is preliminary data.</text>
</comment>
<dbReference type="PANTHER" id="PTHR12149:SF8">
    <property type="entry name" value="PROTEIN-RIBULOSAMINE 3-KINASE"/>
    <property type="match status" value="1"/>
</dbReference>
<gene>
    <name evidence="3" type="ORF">GCM10007891_14880</name>
</gene>
<evidence type="ECO:0000313" key="3">
    <source>
        <dbReference type="EMBL" id="GLP99634.1"/>
    </source>
</evidence>
<reference evidence="3" key="2">
    <citation type="submission" date="2023-01" db="EMBL/GenBank/DDBJ databases">
        <title>Draft genome sequence of Methylophaga thalassica strain NBRC 102424.</title>
        <authorList>
            <person name="Sun Q."/>
            <person name="Mori K."/>
        </authorList>
    </citation>
    <scope>NUCLEOTIDE SEQUENCE</scope>
    <source>
        <strain evidence="3">NBRC 102424</strain>
    </source>
</reference>
<dbReference type="Proteomes" id="UP001161423">
    <property type="component" value="Unassembled WGS sequence"/>
</dbReference>
<proteinExistence type="inferred from homology"/>
<sequence>MAQLDSIVEHIESTTNQSLQPYQLNSIGGGCINSAFQLKTEQQAYFIKVNQPSLSLMFEAEALGLQEMSATKSIRVPEVICQGTNHQHSYLVLEYIPLRSLRGDGNITLGEQLAHMHKVKQPFFGWQMDNTIGSTPQINDQNHHWLEFWREHRLGQQLKFAAQNGYTGRLQSRGEKLLDNMDKLLENHHPQPSLLHGDLWGGNAAADDLGQPVIFDPACYYGDRETDLAMTELFGGFGRDFFAAYNAIYPVDSGYATRKTLYNLYHILNHLNLFGGGYMGQAESMIDQLLSEI</sequence>
<dbReference type="PIRSF" id="PIRSF006221">
    <property type="entry name" value="Ketosamine-3-kinase"/>
    <property type="match status" value="1"/>
</dbReference>
<keyword evidence="4" id="KW-1185">Reference proteome</keyword>
<protein>
    <submittedName>
        <fullName evidence="3">Fructosamine kinase family protein</fullName>
    </submittedName>
</protein>
<dbReference type="GO" id="GO:0016301">
    <property type="term" value="F:kinase activity"/>
    <property type="evidence" value="ECO:0007669"/>
    <property type="project" value="UniProtKB-KW"/>
</dbReference>
<dbReference type="PANTHER" id="PTHR12149">
    <property type="entry name" value="FRUCTOSAMINE 3 KINASE-RELATED PROTEIN"/>
    <property type="match status" value="1"/>
</dbReference>
<reference evidence="3" key="1">
    <citation type="journal article" date="2014" name="Int. J. Syst. Evol. Microbiol.">
        <title>Complete genome of a new Firmicutes species belonging to the dominant human colonic microbiota ('Ruminococcus bicirculans') reveals two chromosomes and a selective capacity to utilize plant glucans.</title>
        <authorList>
            <consortium name="NISC Comparative Sequencing Program"/>
            <person name="Wegmann U."/>
            <person name="Louis P."/>
            <person name="Goesmann A."/>
            <person name="Henrissat B."/>
            <person name="Duncan S.H."/>
            <person name="Flint H.J."/>
        </authorList>
    </citation>
    <scope>NUCLEOTIDE SEQUENCE</scope>
    <source>
        <strain evidence="3">NBRC 102424</strain>
    </source>
</reference>
<keyword evidence="2" id="KW-0808">Transferase</keyword>
<evidence type="ECO:0000256" key="2">
    <source>
        <dbReference type="PIRNR" id="PIRNR006221"/>
    </source>
</evidence>
<dbReference type="SUPFAM" id="SSF56112">
    <property type="entry name" value="Protein kinase-like (PK-like)"/>
    <property type="match status" value="1"/>
</dbReference>
<name>A0ABQ5TVN4_9GAMM</name>
<evidence type="ECO:0000256" key="1">
    <source>
        <dbReference type="ARBA" id="ARBA00009460"/>
    </source>
</evidence>
<dbReference type="Gene3D" id="3.30.200.20">
    <property type="entry name" value="Phosphorylase Kinase, domain 1"/>
    <property type="match status" value="1"/>
</dbReference>